<evidence type="ECO:0000313" key="5">
    <source>
        <dbReference type="EMBL" id="MBM7703822.1"/>
    </source>
</evidence>
<dbReference type="PROSITE" id="PS51782">
    <property type="entry name" value="LYSM"/>
    <property type="match status" value="2"/>
</dbReference>
<keyword evidence="6" id="KW-1185">Reference proteome</keyword>
<feature type="domain" description="LysM" evidence="4">
    <location>
        <begin position="75"/>
        <end position="118"/>
    </location>
</feature>
<dbReference type="Gene3D" id="2.40.40.10">
    <property type="entry name" value="RlpA-like domain"/>
    <property type="match status" value="1"/>
</dbReference>
<dbReference type="SUPFAM" id="SSF54106">
    <property type="entry name" value="LysM domain"/>
    <property type="match status" value="2"/>
</dbReference>
<feature type="compositionally biased region" description="Polar residues" evidence="2">
    <location>
        <begin position="156"/>
        <end position="166"/>
    </location>
</feature>
<dbReference type="PANTHER" id="PTHR39160:SF6">
    <property type="entry name" value="CELL WALL-BINDING PROTEIN YOCH"/>
    <property type="match status" value="1"/>
</dbReference>
<gene>
    <name evidence="5" type="ORF">JOC83_002671</name>
</gene>
<proteinExistence type="predicted"/>
<dbReference type="SUPFAM" id="SSF50685">
    <property type="entry name" value="Barwin-like endoglucanases"/>
    <property type="match status" value="1"/>
</dbReference>
<dbReference type="CDD" id="cd22786">
    <property type="entry name" value="DPBB_YuiC-like"/>
    <property type="match status" value="1"/>
</dbReference>
<reference evidence="5 6" key="1">
    <citation type="submission" date="2021-01" db="EMBL/GenBank/DDBJ databases">
        <title>Genomic Encyclopedia of Type Strains, Phase IV (KMG-IV): sequencing the most valuable type-strain genomes for metagenomic binning, comparative biology and taxonomic classification.</title>
        <authorList>
            <person name="Goeker M."/>
        </authorList>
    </citation>
    <scope>NUCLEOTIDE SEQUENCE [LARGE SCALE GENOMIC DNA]</scope>
    <source>
        <strain evidence="5 6">DSM 104297</strain>
    </source>
</reference>
<dbReference type="InterPro" id="IPR036779">
    <property type="entry name" value="LysM_dom_sf"/>
</dbReference>
<dbReference type="EMBL" id="JAFBFC010000004">
    <property type="protein sequence ID" value="MBM7703822.1"/>
    <property type="molecule type" value="Genomic_DNA"/>
</dbReference>
<protein>
    <submittedName>
        <fullName evidence="5">3D (Asp-Asp-Asp) domain-containing protein/LysM repeat protein</fullName>
    </submittedName>
</protein>
<accession>A0ABS2QXW2</accession>
<feature type="chain" id="PRO_5045677584" evidence="3">
    <location>
        <begin position="22"/>
        <end position="267"/>
    </location>
</feature>
<organism evidence="5 6">
    <name type="scientific">Priestia iocasae</name>
    <dbReference type="NCBI Taxonomy" id="2291674"/>
    <lineage>
        <taxon>Bacteria</taxon>
        <taxon>Bacillati</taxon>
        <taxon>Bacillota</taxon>
        <taxon>Bacilli</taxon>
        <taxon>Bacillales</taxon>
        <taxon>Bacillaceae</taxon>
        <taxon>Priestia</taxon>
    </lineage>
</organism>
<evidence type="ECO:0000256" key="1">
    <source>
        <dbReference type="ARBA" id="ARBA00022729"/>
    </source>
</evidence>
<evidence type="ECO:0000313" key="6">
    <source>
        <dbReference type="Proteomes" id="UP000809829"/>
    </source>
</evidence>
<dbReference type="RefSeq" id="WP_205187785.1">
    <property type="nucleotide sequence ID" value="NZ_JAFBFC010000004.1"/>
</dbReference>
<dbReference type="Pfam" id="PF06725">
    <property type="entry name" value="3D"/>
    <property type="match status" value="1"/>
</dbReference>
<feature type="signal peptide" evidence="3">
    <location>
        <begin position="1"/>
        <end position="21"/>
    </location>
</feature>
<dbReference type="Proteomes" id="UP000809829">
    <property type="component" value="Unassembled WGS sequence"/>
</dbReference>
<name>A0ABS2QXW2_9BACI</name>
<evidence type="ECO:0000256" key="3">
    <source>
        <dbReference type="SAM" id="SignalP"/>
    </source>
</evidence>
<dbReference type="SMART" id="SM00257">
    <property type="entry name" value="LysM"/>
    <property type="match status" value="2"/>
</dbReference>
<dbReference type="InterPro" id="IPR036908">
    <property type="entry name" value="RlpA-like_sf"/>
</dbReference>
<dbReference type="InterPro" id="IPR018392">
    <property type="entry name" value="LysM"/>
</dbReference>
<feature type="domain" description="LysM" evidence="4">
    <location>
        <begin position="26"/>
        <end position="69"/>
    </location>
</feature>
<dbReference type="InterPro" id="IPR010611">
    <property type="entry name" value="3D_dom"/>
</dbReference>
<dbReference type="InterPro" id="IPR051933">
    <property type="entry name" value="Resuscitation_pf_RpfB"/>
</dbReference>
<feature type="compositionally biased region" description="Polar residues" evidence="2">
    <location>
        <begin position="124"/>
        <end position="144"/>
    </location>
</feature>
<sequence length="267" mass="28697">MKKFIFTLGTTALLSSSFAIGASAHETYQVQKGDTLWKIAQNHNVSIDQLKENNQLSNDLIFPNQEITISTIKEVTHTVKPGDTLWAIASQHGVTVPEIMSWNNMASDAIYPGDELNIQVNGATSKQEAAQPVAQQPIEQSTPKAEQKSPEAEQPAQASEPVQNEDQGMVVKNELTVTATAYTANCEGCSGTTATGIDLKANPNEKVIAVDPNVIPLGSKVYVDGYGYATAADTGGAIKGNKIDVFIPSKQEAIEWGNRQVNVKIIE</sequence>
<keyword evidence="1 3" id="KW-0732">Signal</keyword>
<feature type="region of interest" description="Disordered" evidence="2">
    <location>
        <begin position="124"/>
        <end position="168"/>
    </location>
</feature>
<dbReference type="Pfam" id="PF01476">
    <property type="entry name" value="LysM"/>
    <property type="match status" value="2"/>
</dbReference>
<evidence type="ECO:0000256" key="2">
    <source>
        <dbReference type="SAM" id="MobiDB-lite"/>
    </source>
</evidence>
<dbReference type="Gene3D" id="3.10.350.10">
    <property type="entry name" value="LysM domain"/>
    <property type="match status" value="2"/>
</dbReference>
<dbReference type="PANTHER" id="PTHR39160">
    <property type="entry name" value="CELL WALL-BINDING PROTEIN YOCH"/>
    <property type="match status" value="1"/>
</dbReference>
<comment type="caution">
    <text evidence="5">The sequence shown here is derived from an EMBL/GenBank/DDBJ whole genome shotgun (WGS) entry which is preliminary data.</text>
</comment>
<evidence type="ECO:0000259" key="4">
    <source>
        <dbReference type="PROSITE" id="PS51782"/>
    </source>
</evidence>
<dbReference type="CDD" id="cd00118">
    <property type="entry name" value="LysM"/>
    <property type="match status" value="2"/>
</dbReference>